<name>A0ABT2HZU8_9SPHN</name>
<reference evidence="1" key="1">
    <citation type="submission" date="2022-09" db="EMBL/GenBank/DDBJ databases">
        <title>Novosphingobium sp. Nov., a polycyclic aromatic hydrocarbon-degrading bacterium isolated form mangrove sediments in HongKong.</title>
        <authorList>
            <person name="Hu Z."/>
        </authorList>
    </citation>
    <scope>NUCLEOTIDE SEQUENCE</scope>
    <source>
        <strain evidence="1">HK4-1</strain>
    </source>
</reference>
<dbReference type="EMBL" id="JANZXA010000001">
    <property type="protein sequence ID" value="MCT2398073.1"/>
    <property type="molecule type" value="Genomic_DNA"/>
</dbReference>
<evidence type="ECO:0000313" key="2">
    <source>
        <dbReference type="Proteomes" id="UP001165583"/>
    </source>
</evidence>
<comment type="caution">
    <text evidence="1">The sequence shown here is derived from an EMBL/GenBank/DDBJ whole genome shotgun (WGS) entry which is preliminary data.</text>
</comment>
<evidence type="ECO:0000313" key="1">
    <source>
        <dbReference type="EMBL" id="MCT2398073.1"/>
    </source>
</evidence>
<accession>A0ABT2HZU8</accession>
<sequence>MRRVVWYFVLAFVAVVVAVVQVDRHSHEVPAYAKFVPSRFANFALIRKAANEVQNGSSKKALADARRLLFVHPVPAENLTILAVAELQNGHQEGGSRALMLAAGRGWREPFAQRAVAVAAAQSEEWEIAADRLTALWKTSSDSPETRETSGLLLENPEIRSHFAARLVGQTVWLPDFIGWAVRNLDSESFVETIEGAGKAGAQLPCEQLSGIARSLLDQGALLLAERLWRNACAAGATSTRGNLAFDNPSSAKPQDPFSWTYPSAAGLTVEVDAATNPSSLNFENTDLLRRVVAQKYLALGAGPHHINVVTTDLQTNEARPILVYFACRGSEANAVFRPITADSRNDTIDVQIPANSCPVQTIELRVAKASAKGLRVIID</sequence>
<protein>
    <submittedName>
        <fullName evidence="1">Uncharacterized protein</fullName>
    </submittedName>
</protein>
<organism evidence="1 2">
    <name type="scientific">Novosphingobium mangrovi</name>
    <name type="common">ex Huang et al. 2023</name>
    <dbReference type="NCBI Taxonomy" id="2976432"/>
    <lineage>
        <taxon>Bacteria</taxon>
        <taxon>Pseudomonadati</taxon>
        <taxon>Pseudomonadota</taxon>
        <taxon>Alphaproteobacteria</taxon>
        <taxon>Sphingomonadales</taxon>
        <taxon>Sphingomonadaceae</taxon>
        <taxon>Novosphingobium</taxon>
    </lineage>
</organism>
<keyword evidence="2" id="KW-1185">Reference proteome</keyword>
<gene>
    <name evidence="1" type="ORF">NZK81_00785</name>
</gene>
<dbReference type="RefSeq" id="WP_260043140.1">
    <property type="nucleotide sequence ID" value="NZ_JANZXA010000001.1"/>
</dbReference>
<dbReference type="Proteomes" id="UP001165583">
    <property type="component" value="Unassembled WGS sequence"/>
</dbReference>
<proteinExistence type="predicted"/>